<evidence type="ECO:0000313" key="2">
    <source>
        <dbReference type="EMBL" id="OJJ66902.1"/>
    </source>
</evidence>
<proteinExistence type="predicted"/>
<evidence type="ECO:0000313" key="3">
    <source>
        <dbReference type="Proteomes" id="UP000184499"/>
    </source>
</evidence>
<dbReference type="GeneID" id="93575854"/>
<dbReference type="Proteomes" id="UP000184499">
    <property type="component" value="Unassembled WGS sequence"/>
</dbReference>
<evidence type="ECO:0000256" key="1">
    <source>
        <dbReference type="SAM" id="Phobius"/>
    </source>
</evidence>
<feature type="transmembrane region" description="Helical" evidence="1">
    <location>
        <begin position="67"/>
        <end position="94"/>
    </location>
</feature>
<sequence length="173" mass="20059">MQDVDHARKADAVNGNRMSGRWSFCFFFLPYFSFFFSFNDLHDDRNHASNPGSGVNGSMACHFLQSLLYIFFISLLCRYALVFLSLFSTITTYLTLPADCCYSRDFHDERRARLSIAIIHCPLISFVSLEMTFTVRLLPSSFRRLRIVGVFRIPSHLARYQIRPPKNLTDPTH</sequence>
<keyword evidence="1" id="KW-0812">Transmembrane</keyword>
<dbReference type="AlphaFoldDB" id="A0A1L9U5K2"/>
<protein>
    <submittedName>
        <fullName evidence="2">Uncharacterized protein</fullName>
    </submittedName>
</protein>
<dbReference type="EMBL" id="KV878696">
    <property type="protein sequence ID" value="OJJ66902.1"/>
    <property type="molecule type" value="Genomic_DNA"/>
</dbReference>
<feature type="transmembrane region" description="Helical" evidence="1">
    <location>
        <begin position="114"/>
        <end position="138"/>
    </location>
</feature>
<organism evidence="2 3">
    <name type="scientific">Aspergillus brasiliensis (strain CBS 101740 / IMI 381727 / IBT 21946)</name>
    <dbReference type="NCBI Taxonomy" id="767769"/>
    <lineage>
        <taxon>Eukaryota</taxon>
        <taxon>Fungi</taxon>
        <taxon>Dikarya</taxon>
        <taxon>Ascomycota</taxon>
        <taxon>Pezizomycotina</taxon>
        <taxon>Eurotiomycetes</taxon>
        <taxon>Eurotiomycetidae</taxon>
        <taxon>Eurotiales</taxon>
        <taxon>Aspergillaceae</taxon>
        <taxon>Aspergillus</taxon>
        <taxon>Aspergillus subgen. Circumdati</taxon>
    </lineage>
</organism>
<dbReference type="RefSeq" id="XP_067474151.1">
    <property type="nucleotide sequence ID" value="XM_067623366.1"/>
</dbReference>
<reference evidence="3" key="1">
    <citation type="journal article" date="2017" name="Genome Biol.">
        <title>Comparative genomics reveals high biological diversity and specific adaptations in the industrially and medically important fungal genus Aspergillus.</title>
        <authorList>
            <person name="de Vries R.P."/>
            <person name="Riley R."/>
            <person name="Wiebenga A."/>
            <person name="Aguilar-Osorio G."/>
            <person name="Amillis S."/>
            <person name="Uchima C.A."/>
            <person name="Anderluh G."/>
            <person name="Asadollahi M."/>
            <person name="Askin M."/>
            <person name="Barry K."/>
            <person name="Battaglia E."/>
            <person name="Bayram O."/>
            <person name="Benocci T."/>
            <person name="Braus-Stromeyer S.A."/>
            <person name="Caldana C."/>
            <person name="Canovas D."/>
            <person name="Cerqueira G.C."/>
            <person name="Chen F."/>
            <person name="Chen W."/>
            <person name="Choi C."/>
            <person name="Clum A."/>
            <person name="Dos Santos R.A."/>
            <person name="Damasio A.R."/>
            <person name="Diallinas G."/>
            <person name="Emri T."/>
            <person name="Fekete E."/>
            <person name="Flipphi M."/>
            <person name="Freyberg S."/>
            <person name="Gallo A."/>
            <person name="Gournas C."/>
            <person name="Habgood R."/>
            <person name="Hainaut M."/>
            <person name="Harispe M.L."/>
            <person name="Henrissat B."/>
            <person name="Hilden K.S."/>
            <person name="Hope R."/>
            <person name="Hossain A."/>
            <person name="Karabika E."/>
            <person name="Karaffa L."/>
            <person name="Karanyi Z."/>
            <person name="Krasevec N."/>
            <person name="Kuo A."/>
            <person name="Kusch H."/>
            <person name="LaButti K."/>
            <person name="Lagendijk E.L."/>
            <person name="Lapidus A."/>
            <person name="Levasseur A."/>
            <person name="Lindquist E."/>
            <person name="Lipzen A."/>
            <person name="Logrieco A.F."/>
            <person name="MacCabe A."/>
            <person name="Maekelae M.R."/>
            <person name="Malavazi I."/>
            <person name="Melin P."/>
            <person name="Meyer V."/>
            <person name="Mielnichuk N."/>
            <person name="Miskei M."/>
            <person name="Molnar A.P."/>
            <person name="Mule G."/>
            <person name="Ngan C.Y."/>
            <person name="Orejas M."/>
            <person name="Orosz E."/>
            <person name="Ouedraogo J.P."/>
            <person name="Overkamp K.M."/>
            <person name="Park H.-S."/>
            <person name="Perrone G."/>
            <person name="Piumi F."/>
            <person name="Punt P.J."/>
            <person name="Ram A.F."/>
            <person name="Ramon A."/>
            <person name="Rauscher S."/>
            <person name="Record E."/>
            <person name="Riano-Pachon D.M."/>
            <person name="Robert V."/>
            <person name="Roehrig J."/>
            <person name="Ruller R."/>
            <person name="Salamov A."/>
            <person name="Salih N.S."/>
            <person name="Samson R.A."/>
            <person name="Sandor E."/>
            <person name="Sanguinetti M."/>
            <person name="Schuetze T."/>
            <person name="Sepcic K."/>
            <person name="Shelest E."/>
            <person name="Sherlock G."/>
            <person name="Sophianopoulou V."/>
            <person name="Squina F.M."/>
            <person name="Sun H."/>
            <person name="Susca A."/>
            <person name="Todd R.B."/>
            <person name="Tsang A."/>
            <person name="Unkles S.E."/>
            <person name="van de Wiele N."/>
            <person name="van Rossen-Uffink D."/>
            <person name="Oliveira J.V."/>
            <person name="Vesth T.C."/>
            <person name="Visser J."/>
            <person name="Yu J.-H."/>
            <person name="Zhou M."/>
            <person name="Andersen M.R."/>
            <person name="Archer D.B."/>
            <person name="Baker S.E."/>
            <person name="Benoit I."/>
            <person name="Brakhage A.A."/>
            <person name="Braus G.H."/>
            <person name="Fischer R."/>
            <person name="Frisvad J.C."/>
            <person name="Goldman G.H."/>
            <person name="Houbraken J."/>
            <person name="Oakley B."/>
            <person name="Pocsi I."/>
            <person name="Scazzocchio C."/>
            <person name="Seiboth B."/>
            <person name="vanKuyk P.A."/>
            <person name="Wortman J."/>
            <person name="Dyer P.S."/>
            <person name="Grigoriev I.V."/>
        </authorList>
    </citation>
    <scope>NUCLEOTIDE SEQUENCE [LARGE SCALE GENOMIC DNA]</scope>
    <source>
        <strain evidence="3">CBS 101740 / IMI 381727 / IBT 21946</strain>
    </source>
</reference>
<name>A0A1L9U5K2_ASPBC</name>
<accession>A0A1L9U5K2</accession>
<dbReference type="VEuPathDB" id="FungiDB:ASPBRDRAFT_355907"/>
<keyword evidence="1" id="KW-0472">Membrane</keyword>
<keyword evidence="1" id="KW-1133">Transmembrane helix</keyword>
<keyword evidence="3" id="KW-1185">Reference proteome</keyword>
<feature type="transmembrane region" description="Helical" evidence="1">
    <location>
        <begin position="20"/>
        <end position="38"/>
    </location>
</feature>
<gene>
    <name evidence="2" type="ORF">ASPBRDRAFT_355907</name>
</gene>